<feature type="transmembrane region" description="Helical" evidence="16">
    <location>
        <begin position="243"/>
        <end position="267"/>
    </location>
</feature>
<evidence type="ECO:0000259" key="17">
    <source>
        <dbReference type="PROSITE" id="PS50011"/>
    </source>
</evidence>
<evidence type="ECO:0000256" key="14">
    <source>
        <dbReference type="PROSITE-ProRule" id="PRU10141"/>
    </source>
</evidence>
<keyword evidence="3" id="KW-0723">Serine/threonine-protein kinase</keyword>
<dbReference type="PANTHER" id="PTHR27009">
    <property type="entry name" value="RUST RESISTANCE KINASE LR10-RELATED"/>
    <property type="match status" value="1"/>
</dbReference>
<gene>
    <name evidence="18" type="ORF">D5086_0000188070</name>
</gene>
<keyword evidence="10 16" id="KW-0472">Membrane</keyword>
<comment type="catalytic activity">
    <reaction evidence="13">
        <text>L-seryl-[protein] + ATP = O-phospho-L-seryl-[protein] + ADP + H(+)</text>
        <dbReference type="Rhea" id="RHEA:17989"/>
        <dbReference type="Rhea" id="RHEA-COMP:9863"/>
        <dbReference type="Rhea" id="RHEA-COMP:11604"/>
        <dbReference type="ChEBI" id="CHEBI:15378"/>
        <dbReference type="ChEBI" id="CHEBI:29999"/>
        <dbReference type="ChEBI" id="CHEBI:30616"/>
        <dbReference type="ChEBI" id="CHEBI:83421"/>
        <dbReference type="ChEBI" id="CHEBI:456216"/>
        <dbReference type="EC" id="2.7.11.1"/>
    </reaction>
</comment>
<feature type="binding site" evidence="14">
    <location>
        <position position="338"/>
    </location>
    <ligand>
        <name>ATP</name>
        <dbReference type="ChEBI" id="CHEBI:30616"/>
    </ligand>
</feature>
<evidence type="ECO:0000256" key="5">
    <source>
        <dbReference type="ARBA" id="ARBA00022692"/>
    </source>
</evidence>
<evidence type="ECO:0000256" key="12">
    <source>
        <dbReference type="ARBA" id="ARBA00047899"/>
    </source>
</evidence>
<dbReference type="Pfam" id="PF14380">
    <property type="entry name" value="WAK_assoc"/>
    <property type="match status" value="1"/>
</dbReference>
<dbReference type="EC" id="2.7.11.1" evidence="2"/>
<feature type="compositionally biased region" description="Pro residues" evidence="15">
    <location>
        <begin position="456"/>
        <end position="470"/>
    </location>
</feature>
<evidence type="ECO:0000256" key="1">
    <source>
        <dbReference type="ARBA" id="ARBA00004479"/>
    </source>
</evidence>
<dbReference type="InterPro" id="IPR017441">
    <property type="entry name" value="Protein_kinase_ATP_BS"/>
</dbReference>
<feature type="domain" description="Protein kinase" evidence="17">
    <location>
        <begin position="310"/>
        <end position="487"/>
    </location>
</feature>
<dbReference type="EMBL" id="RCHU01000619">
    <property type="protein sequence ID" value="TKR99998.1"/>
    <property type="molecule type" value="Genomic_DNA"/>
</dbReference>
<evidence type="ECO:0000256" key="2">
    <source>
        <dbReference type="ARBA" id="ARBA00012513"/>
    </source>
</evidence>
<evidence type="ECO:0000256" key="10">
    <source>
        <dbReference type="ARBA" id="ARBA00023136"/>
    </source>
</evidence>
<reference evidence="18" key="1">
    <citation type="submission" date="2018-10" db="EMBL/GenBank/DDBJ databases">
        <title>Population genomic analysis revealed the cold adaptation of white poplar.</title>
        <authorList>
            <person name="Liu Y.-J."/>
        </authorList>
    </citation>
    <scope>NUCLEOTIDE SEQUENCE [LARGE SCALE GENOMIC DNA]</scope>
    <source>
        <strain evidence="18">PAL-ZL1</strain>
    </source>
</reference>
<dbReference type="Pfam" id="PF07714">
    <property type="entry name" value="PK_Tyr_Ser-Thr"/>
    <property type="match status" value="1"/>
</dbReference>
<dbReference type="PROSITE" id="PS50011">
    <property type="entry name" value="PROTEIN_KINASE_DOM"/>
    <property type="match status" value="1"/>
</dbReference>
<dbReference type="Gene3D" id="3.30.200.20">
    <property type="entry name" value="Phosphorylase Kinase, domain 1"/>
    <property type="match status" value="1"/>
</dbReference>
<evidence type="ECO:0000256" key="3">
    <source>
        <dbReference type="ARBA" id="ARBA00022527"/>
    </source>
</evidence>
<keyword evidence="3" id="KW-0418">Kinase</keyword>
<evidence type="ECO:0000256" key="8">
    <source>
        <dbReference type="ARBA" id="ARBA00022840"/>
    </source>
</evidence>
<evidence type="ECO:0000313" key="18">
    <source>
        <dbReference type="EMBL" id="TKR99998.1"/>
    </source>
</evidence>
<sequence>MAKKASCTDPQFLACNPESCGDGQNINFPFYIQNKQEPSCGYPGFSLSCNNKGKPVLKLSNNEYIIHEIYYQNQSLRVSNAAIFGKSTSCIPQIQNMSLADDRFRLPSSRASLFLLYNCNSTMLSNDSELLNYKVDCFGENGTFSTLAMLDDDPLLGPASDKCETGAVVPVDVYRGENVGSERMPLLERGFVLNWIASNCSSCEESGGKCGFDNATYHFKCFCPDRPHSWACNSGNGNMGRKLIIAASAAGVGVLIITICCVIVRMFSPVNFLSCLRKTRGSRSIEVFLRNYGTLAPKRYSYSELKKMTKTFKEKLGQGGYGSVFKGNLPDGRLVAVKVLKKSKSNGEEFVNEVSSISQTSHVNIVTLLGFCFEGSKRALIYEYMSKGEIYFPYWIHKRLELGEELGLRGTGNRVEEQIARKMTLASLWCIQTDPSNRPPMSRVVQMLQGSLESLPIPPRPTLSSPPRPPRGSISDSSSAAVIIHDL</sequence>
<dbReference type="Pfam" id="PF13947">
    <property type="entry name" value="GUB_WAK_bind"/>
    <property type="match status" value="1"/>
</dbReference>
<comment type="catalytic activity">
    <reaction evidence="12">
        <text>L-threonyl-[protein] + ATP = O-phospho-L-threonyl-[protein] + ADP + H(+)</text>
        <dbReference type="Rhea" id="RHEA:46608"/>
        <dbReference type="Rhea" id="RHEA-COMP:11060"/>
        <dbReference type="Rhea" id="RHEA-COMP:11605"/>
        <dbReference type="ChEBI" id="CHEBI:15378"/>
        <dbReference type="ChEBI" id="CHEBI:30013"/>
        <dbReference type="ChEBI" id="CHEBI:30616"/>
        <dbReference type="ChEBI" id="CHEBI:61977"/>
        <dbReference type="ChEBI" id="CHEBI:456216"/>
        <dbReference type="EC" id="2.7.11.1"/>
    </reaction>
</comment>
<dbReference type="GO" id="GO:0030247">
    <property type="term" value="F:polysaccharide binding"/>
    <property type="evidence" value="ECO:0007669"/>
    <property type="project" value="InterPro"/>
</dbReference>
<keyword evidence="8 14" id="KW-0067">ATP-binding</keyword>
<comment type="caution">
    <text evidence="18">The sequence shown here is derived from an EMBL/GenBank/DDBJ whole genome shotgun (WGS) entry which is preliminary data.</text>
</comment>
<dbReference type="InterPro" id="IPR011009">
    <property type="entry name" value="Kinase-like_dom_sf"/>
</dbReference>
<evidence type="ECO:0000256" key="4">
    <source>
        <dbReference type="ARBA" id="ARBA00022679"/>
    </source>
</evidence>
<dbReference type="GO" id="GO:0004674">
    <property type="term" value="F:protein serine/threonine kinase activity"/>
    <property type="evidence" value="ECO:0007669"/>
    <property type="project" value="UniProtKB-KW"/>
</dbReference>
<keyword evidence="6" id="KW-0732">Signal</keyword>
<dbReference type="InterPro" id="IPR025287">
    <property type="entry name" value="WAK_GUB"/>
</dbReference>
<evidence type="ECO:0000256" key="15">
    <source>
        <dbReference type="SAM" id="MobiDB-lite"/>
    </source>
</evidence>
<organism evidence="18">
    <name type="scientific">Populus alba</name>
    <name type="common">White poplar</name>
    <dbReference type="NCBI Taxonomy" id="43335"/>
    <lineage>
        <taxon>Eukaryota</taxon>
        <taxon>Viridiplantae</taxon>
        <taxon>Streptophyta</taxon>
        <taxon>Embryophyta</taxon>
        <taxon>Tracheophyta</taxon>
        <taxon>Spermatophyta</taxon>
        <taxon>Magnoliopsida</taxon>
        <taxon>eudicotyledons</taxon>
        <taxon>Gunneridae</taxon>
        <taxon>Pentapetalae</taxon>
        <taxon>rosids</taxon>
        <taxon>fabids</taxon>
        <taxon>Malpighiales</taxon>
        <taxon>Salicaceae</taxon>
        <taxon>Saliceae</taxon>
        <taxon>Populus</taxon>
    </lineage>
</organism>
<keyword evidence="4" id="KW-0808">Transferase</keyword>
<dbReference type="PROSITE" id="PS00107">
    <property type="entry name" value="PROTEIN_KINASE_ATP"/>
    <property type="match status" value="1"/>
</dbReference>
<dbReference type="InterPro" id="IPR000719">
    <property type="entry name" value="Prot_kinase_dom"/>
</dbReference>
<feature type="region of interest" description="Disordered" evidence="15">
    <location>
        <begin position="455"/>
        <end position="479"/>
    </location>
</feature>
<dbReference type="SUPFAM" id="SSF56112">
    <property type="entry name" value="Protein kinase-like (PK-like)"/>
    <property type="match status" value="1"/>
</dbReference>
<evidence type="ECO:0000256" key="13">
    <source>
        <dbReference type="ARBA" id="ARBA00048679"/>
    </source>
</evidence>
<dbReference type="GO" id="GO:0016020">
    <property type="term" value="C:membrane"/>
    <property type="evidence" value="ECO:0007669"/>
    <property type="project" value="UniProtKB-SubCell"/>
</dbReference>
<dbReference type="FunFam" id="3.30.200.20:FF:000178">
    <property type="entry name" value="serine/threonine-protein kinase PBS1-like"/>
    <property type="match status" value="1"/>
</dbReference>
<dbReference type="InterPro" id="IPR032872">
    <property type="entry name" value="WAK_assoc_C"/>
</dbReference>
<dbReference type="AlphaFoldDB" id="A0A4U5PSE8"/>
<evidence type="ECO:0000256" key="7">
    <source>
        <dbReference type="ARBA" id="ARBA00022741"/>
    </source>
</evidence>
<keyword evidence="11" id="KW-0325">Glycoprotein</keyword>
<evidence type="ECO:0000256" key="16">
    <source>
        <dbReference type="SAM" id="Phobius"/>
    </source>
</evidence>
<dbReference type="InterPro" id="IPR045874">
    <property type="entry name" value="LRK10/LRL21-25-like"/>
</dbReference>
<dbReference type="GO" id="GO:0005524">
    <property type="term" value="F:ATP binding"/>
    <property type="evidence" value="ECO:0007669"/>
    <property type="project" value="UniProtKB-UniRule"/>
</dbReference>
<evidence type="ECO:0000256" key="6">
    <source>
        <dbReference type="ARBA" id="ARBA00022729"/>
    </source>
</evidence>
<keyword evidence="7 14" id="KW-0547">Nucleotide-binding</keyword>
<name>A0A4U5PSE8_POPAL</name>
<protein>
    <recommendedName>
        <fullName evidence="2">non-specific serine/threonine protein kinase</fullName>
        <ecNumber evidence="2">2.7.11.1</ecNumber>
    </recommendedName>
</protein>
<keyword evidence="5 16" id="KW-0812">Transmembrane</keyword>
<evidence type="ECO:0000256" key="11">
    <source>
        <dbReference type="ARBA" id="ARBA00023180"/>
    </source>
</evidence>
<accession>A0A4U5PSE8</accession>
<proteinExistence type="predicted"/>
<comment type="subcellular location">
    <subcellularLocation>
        <location evidence="1">Membrane</location>
        <topology evidence="1">Single-pass type I membrane protein</topology>
    </subcellularLocation>
</comment>
<keyword evidence="9 16" id="KW-1133">Transmembrane helix</keyword>
<evidence type="ECO:0000256" key="9">
    <source>
        <dbReference type="ARBA" id="ARBA00022989"/>
    </source>
</evidence>
<dbReference type="InterPro" id="IPR001245">
    <property type="entry name" value="Ser-Thr/Tyr_kinase_cat_dom"/>
</dbReference>